<feature type="domain" description="Helicase C-terminal" evidence="13">
    <location>
        <begin position="484"/>
        <end position="629"/>
    </location>
</feature>
<dbReference type="Pfam" id="PF00270">
    <property type="entry name" value="DEAD"/>
    <property type="match status" value="1"/>
</dbReference>
<feature type="region of interest" description="Disordered" evidence="11">
    <location>
        <begin position="16"/>
        <end position="62"/>
    </location>
</feature>
<keyword evidence="4 10" id="KW-0347">Helicase</keyword>
<dbReference type="EC" id="3.6.4.13" evidence="1"/>
<dbReference type="AlphaFoldDB" id="A0A8C7RWC4"/>
<feature type="compositionally biased region" description="Gly residues" evidence="11">
    <location>
        <begin position="139"/>
        <end position="158"/>
    </location>
</feature>
<dbReference type="InterPro" id="IPR000629">
    <property type="entry name" value="RNA-helicase_DEAD-box_CS"/>
</dbReference>
<evidence type="ECO:0000259" key="13">
    <source>
        <dbReference type="PROSITE" id="PS51194"/>
    </source>
</evidence>
<feature type="short sequence motif" description="Q motif" evidence="9">
    <location>
        <begin position="215"/>
        <end position="243"/>
    </location>
</feature>
<feature type="domain" description="DEAD-box RNA helicase Q" evidence="14">
    <location>
        <begin position="215"/>
        <end position="243"/>
    </location>
</feature>
<keyword evidence="3 10" id="KW-0378">Hydrolase</keyword>
<evidence type="ECO:0000256" key="7">
    <source>
        <dbReference type="ARBA" id="ARBA00024358"/>
    </source>
</evidence>
<dbReference type="Proteomes" id="UP000694395">
    <property type="component" value="Chromosome 3"/>
</dbReference>
<keyword evidence="6" id="KW-0694">RNA-binding</keyword>
<evidence type="ECO:0000256" key="4">
    <source>
        <dbReference type="ARBA" id="ARBA00022806"/>
    </source>
</evidence>
<evidence type="ECO:0000313" key="16">
    <source>
        <dbReference type="Proteomes" id="UP000694395"/>
    </source>
</evidence>
<evidence type="ECO:0000259" key="14">
    <source>
        <dbReference type="PROSITE" id="PS51195"/>
    </source>
</evidence>
<dbReference type="PROSITE" id="PS00039">
    <property type="entry name" value="DEAD_ATP_HELICASE"/>
    <property type="match status" value="1"/>
</dbReference>
<reference evidence="15" key="3">
    <citation type="submission" date="2025-09" db="UniProtKB">
        <authorList>
            <consortium name="Ensembl"/>
        </authorList>
    </citation>
    <scope>IDENTIFICATION</scope>
</reference>
<evidence type="ECO:0000256" key="9">
    <source>
        <dbReference type="PROSITE-ProRule" id="PRU00552"/>
    </source>
</evidence>
<dbReference type="CDD" id="cd18787">
    <property type="entry name" value="SF2_C_DEAD"/>
    <property type="match status" value="1"/>
</dbReference>
<feature type="compositionally biased region" description="Gly residues" evidence="11">
    <location>
        <begin position="102"/>
        <end position="113"/>
    </location>
</feature>
<dbReference type="SMART" id="SM00487">
    <property type="entry name" value="DEXDc"/>
    <property type="match status" value="1"/>
</dbReference>
<evidence type="ECO:0000256" key="8">
    <source>
        <dbReference type="ARBA" id="ARBA00047984"/>
    </source>
</evidence>
<feature type="compositionally biased region" description="Gly residues" evidence="11">
    <location>
        <begin position="660"/>
        <end position="685"/>
    </location>
</feature>
<feature type="region of interest" description="Disordered" evidence="11">
    <location>
        <begin position="78"/>
        <end position="177"/>
    </location>
</feature>
<dbReference type="InterPro" id="IPR014001">
    <property type="entry name" value="Helicase_ATP-bd"/>
</dbReference>
<dbReference type="SUPFAM" id="SSF52540">
    <property type="entry name" value="P-loop containing nucleoside triphosphate hydrolases"/>
    <property type="match status" value="1"/>
</dbReference>
<dbReference type="GO" id="GO:0003724">
    <property type="term" value="F:RNA helicase activity"/>
    <property type="evidence" value="ECO:0007669"/>
    <property type="project" value="UniProtKB-EC"/>
</dbReference>
<dbReference type="InterPro" id="IPR014014">
    <property type="entry name" value="RNA_helicase_DEAD_Q_motif"/>
</dbReference>
<reference evidence="15" key="2">
    <citation type="submission" date="2025-08" db="UniProtKB">
        <authorList>
            <consortium name="Ensembl"/>
        </authorList>
    </citation>
    <scope>IDENTIFICATION</scope>
</reference>
<protein>
    <recommendedName>
        <fullName evidence="1">RNA helicase</fullName>
        <ecNumber evidence="1">3.6.4.13</ecNumber>
    </recommendedName>
</protein>
<dbReference type="PANTHER" id="PTHR47958">
    <property type="entry name" value="ATP-DEPENDENT RNA HELICASE DBP3"/>
    <property type="match status" value="1"/>
</dbReference>
<keyword evidence="2 10" id="KW-0547">Nucleotide-binding</keyword>
<sequence>MSHVVVDNPHGLDQQLAGLDLNSDGQGGGTGRRYIPPHLRNKEVSKNENAYSSGRQCGYSVPPPVNFYSPGGWDGGRSNGFTNGYHDNRNGGRGGPPRNDRGFGGGQDGGGWGSAPRQDAAYNSFGGRGKSSFYSDRGSTGGRGGYQRGGYGGGGGGNNRWQEDSRDDEDWSKPSPANERLEAELFSSGNTGINFEKYDDIPVEATGSNCPPHIDSFHDVDMGEIIMSNIALTHYTRPTPVQKYAIPVIKSKRDLMACAQTGSGKTAAFLVPVLSQIYTQGPGDAAAAAKNGQDSGKYGRRKQYPLSLVLAPTRELALQIYEESRKFAYRSRVRPCVVYGGADIGQQIRDLERGCHLLVATPGRLVDMMERGKIGLDYCNYLVLDEADRMLDMGFEPQIRRIVEQDTMPPKGIRQTMMFSATFPKEIQMLARDFLEDYIFLAVGRVGSTSENITQKVVWVEDGDKRSFLLDLLNATVIPSDAPDVQEAAVTPGKESLTLVFVETKKGADALEDFLYREGYACTSIHGDRSQRDREEALNQFRSGRCPILVATAVAARGLDISNVKHVINFDLPSDIEEYVHRIGRTGRVGNLGLATSFFNDKNSNITKDLLDILVEAKQEVPSWLESLGYENQHKGNTGRGRSKRFSSGGFGARDYRQTPGGGGFGGGGRGGPRTGGHGGGGGSRGGGFGGGNSYGGNDAGYGGNYSHSGSGTDWWGN</sequence>
<accession>A0A8C7RWC4</accession>
<evidence type="ECO:0000313" key="15">
    <source>
        <dbReference type="Ensembl" id="ENSOMYP00000057522.2"/>
    </source>
</evidence>
<evidence type="ECO:0000256" key="5">
    <source>
        <dbReference type="ARBA" id="ARBA00022840"/>
    </source>
</evidence>
<name>A0A8C7RWC4_ONCMY</name>
<dbReference type="InterPro" id="IPR001650">
    <property type="entry name" value="Helicase_C-like"/>
</dbReference>
<dbReference type="SMART" id="SM00490">
    <property type="entry name" value="HELICc"/>
    <property type="match status" value="1"/>
</dbReference>
<gene>
    <name evidence="15" type="primary">LOC110520578</name>
</gene>
<dbReference type="FunFam" id="3.40.50.300:FF:000160">
    <property type="entry name" value="ATP-dependent RNA helicase DDX3X"/>
    <property type="match status" value="1"/>
</dbReference>
<dbReference type="GeneTree" id="ENSGT00940000154443"/>
<evidence type="ECO:0000256" key="1">
    <source>
        <dbReference type="ARBA" id="ARBA00012552"/>
    </source>
</evidence>
<dbReference type="PROSITE" id="PS51192">
    <property type="entry name" value="HELICASE_ATP_BIND_1"/>
    <property type="match status" value="1"/>
</dbReference>
<keyword evidence="5 10" id="KW-0067">ATP-binding</keyword>
<evidence type="ECO:0000256" key="11">
    <source>
        <dbReference type="SAM" id="MobiDB-lite"/>
    </source>
</evidence>
<evidence type="ECO:0000256" key="3">
    <source>
        <dbReference type="ARBA" id="ARBA00022801"/>
    </source>
</evidence>
<dbReference type="CDD" id="cd18051">
    <property type="entry name" value="DEADc_DDX3"/>
    <property type="match status" value="1"/>
</dbReference>
<feature type="region of interest" description="Disordered" evidence="11">
    <location>
        <begin position="631"/>
        <end position="685"/>
    </location>
</feature>
<comment type="similarity">
    <text evidence="7">Belongs to the DEAD box helicase family. DDX3/DED1 subfamily.</text>
</comment>
<keyword evidence="16" id="KW-1185">Reference proteome</keyword>
<evidence type="ECO:0000256" key="10">
    <source>
        <dbReference type="RuleBase" id="RU000492"/>
    </source>
</evidence>
<dbReference type="PROSITE" id="PS51194">
    <property type="entry name" value="HELICASE_CTER"/>
    <property type="match status" value="1"/>
</dbReference>
<dbReference type="FunFam" id="3.40.50.300:FF:000008">
    <property type="entry name" value="ATP-dependent RNA helicase RhlB"/>
    <property type="match status" value="1"/>
</dbReference>
<dbReference type="PROSITE" id="PS51195">
    <property type="entry name" value="Q_MOTIF"/>
    <property type="match status" value="1"/>
</dbReference>
<evidence type="ECO:0000256" key="2">
    <source>
        <dbReference type="ARBA" id="ARBA00022741"/>
    </source>
</evidence>
<dbReference type="GO" id="GO:0016787">
    <property type="term" value="F:hydrolase activity"/>
    <property type="evidence" value="ECO:0007669"/>
    <property type="project" value="UniProtKB-KW"/>
</dbReference>
<evidence type="ECO:0000259" key="12">
    <source>
        <dbReference type="PROSITE" id="PS51192"/>
    </source>
</evidence>
<evidence type="ECO:0000256" key="6">
    <source>
        <dbReference type="ARBA" id="ARBA00022884"/>
    </source>
</evidence>
<dbReference type="InterPro" id="IPR011545">
    <property type="entry name" value="DEAD/DEAH_box_helicase_dom"/>
</dbReference>
<comment type="catalytic activity">
    <reaction evidence="8">
        <text>ATP + H2O = ADP + phosphate + H(+)</text>
        <dbReference type="Rhea" id="RHEA:13065"/>
        <dbReference type="ChEBI" id="CHEBI:15377"/>
        <dbReference type="ChEBI" id="CHEBI:15378"/>
        <dbReference type="ChEBI" id="CHEBI:30616"/>
        <dbReference type="ChEBI" id="CHEBI:43474"/>
        <dbReference type="ChEBI" id="CHEBI:456216"/>
        <dbReference type="EC" id="3.6.4.13"/>
    </reaction>
</comment>
<dbReference type="Pfam" id="PF00271">
    <property type="entry name" value="Helicase_C"/>
    <property type="match status" value="1"/>
</dbReference>
<reference evidence="15" key="1">
    <citation type="submission" date="2020-07" db="EMBL/GenBank/DDBJ databases">
        <title>A long reads based de novo assembly of the rainbow trout Arlee double haploid line genome.</title>
        <authorList>
            <person name="Gao G."/>
            <person name="Palti Y."/>
        </authorList>
    </citation>
    <scope>NUCLEOTIDE SEQUENCE [LARGE SCALE GENOMIC DNA]</scope>
</reference>
<dbReference type="GO" id="GO:0003723">
    <property type="term" value="F:RNA binding"/>
    <property type="evidence" value="ECO:0007669"/>
    <property type="project" value="UniProtKB-KW"/>
</dbReference>
<proteinExistence type="inferred from homology"/>
<dbReference type="Gene3D" id="3.40.50.300">
    <property type="entry name" value="P-loop containing nucleotide triphosphate hydrolases"/>
    <property type="match status" value="2"/>
</dbReference>
<feature type="domain" description="Helicase ATP-binding" evidence="12">
    <location>
        <begin position="246"/>
        <end position="441"/>
    </location>
</feature>
<organism evidence="15 16">
    <name type="scientific">Oncorhynchus mykiss</name>
    <name type="common">Rainbow trout</name>
    <name type="synonym">Salmo gairdneri</name>
    <dbReference type="NCBI Taxonomy" id="8022"/>
    <lineage>
        <taxon>Eukaryota</taxon>
        <taxon>Metazoa</taxon>
        <taxon>Chordata</taxon>
        <taxon>Craniata</taxon>
        <taxon>Vertebrata</taxon>
        <taxon>Euteleostomi</taxon>
        <taxon>Actinopterygii</taxon>
        <taxon>Neopterygii</taxon>
        <taxon>Teleostei</taxon>
        <taxon>Protacanthopterygii</taxon>
        <taxon>Salmoniformes</taxon>
        <taxon>Salmonidae</taxon>
        <taxon>Salmoninae</taxon>
        <taxon>Oncorhynchus</taxon>
    </lineage>
</organism>
<dbReference type="GO" id="GO:0005524">
    <property type="term" value="F:ATP binding"/>
    <property type="evidence" value="ECO:0007669"/>
    <property type="project" value="UniProtKB-KW"/>
</dbReference>
<dbReference type="InterPro" id="IPR027417">
    <property type="entry name" value="P-loop_NTPase"/>
</dbReference>
<dbReference type="Ensembl" id="ENSOMYT00000062615.2">
    <property type="protein sequence ID" value="ENSOMYP00000057522.2"/>
    <property type="gene ID" value="ENSOMYG00000025424.2"/>
</dbReference>